<dbReference type="PANTHER" id="PTHR31148:SF1">
    <property type="entry name" value="U1 SMALL NUCLEAR RIBONUCLEOPROTEIN C"/>
    <property type="match status" value="1"/>
</dbReference>
<dbReference type="Proteomes" id="UP000196158">
    <property type="component" value="Unassembled WGS sequence"/>
</dbReference>
<proteinExistence type="predicted"/>
<dbReference type="AlphaFoldDB" id="A0A1X7R6D5"/>
<reference evidence="10 11" key="1">
    <citation type="submission" date="2017-04" db="EMBL/GenBank/DDBJ databases">
        <authorList>
            <person name="Afonso C.L."/>
            <person name="Miller P.J."/>
            <person name="Scott M.A."/>
            <person name="Spackman E."/>
            <person name="Goraichik I."/>
            <person name="Dimitrov K.M."/>
            <person name="Suarez D.L."/>
            <person name="Swayne D.E."/>
        </authorList>
    </citation>
    <scope>NUCLEOTIDE SEQUENCE [LARGE SCALE GENOMIC DNA]</scope>
</reference>
<evidence type="ECO:0000256" key="1">
    <source>
        <dbReference type="ARBA" id="ARBA00004123"/>
    </source>
</evidence>
<dbReference type="InterPro" id="IPR000690">
    <property type="entry name" value="Matrin/U1-C_Znf_C2H2"/>
</dbReference>
<dbReference type="InterPro" id="IPR003604">
    <property type="entry name" value="Matrin/U1-like-C_Znf_C2H2"/>
</dbReference>
<evidence type="ECO:0000256" key="4">
    <source>
        <dbReference type="ARBA" id="ARBA00022833"/>
    </source>
</evidence>
<dbReference type="SMART" id="SM00451">
    <property type="entry name" value="ZnF_U1"/>
    <property type="match status" value="1"/>
</dbReference>
<dbReference type="Pfam" id="PF06220">
    <property type="entry name" value="zf-U1"/>
    <property type="match status" value="1"/>
</dbReference>
<feature type="region of interest" description="Disordered" evidence="8">
    <location>
        <begin position="219"/>
        <end position="238"/>
    </location>
</feature>
<dbReference type="GO" id="GO:0030627">
    <property type="term" value="F:pre-mRNA 5'-splice site binding"/>
    <property type="evidence" value="ECO:0007669"/>
    <property type="project" value="InterPro"/>
</dbReference>
<dbReference type="InterPro" id="IPR013085">
    <property type="entry name" value="U1-CZ_Znf_C2H2"/>
</dbReference>
<keyword evidence="5" id="KW-0694">RNA-binding</keyword>
<protein>
    <submittedName>
        <fullName evidence="10">Similar to Saccharomyces cerevisiae YLR298C YHC1 Component of the U1 snRNP complex required for pre-mRNA splicing</fullName>
    </submittedName>
</protein>
<name>A0A1X7R6D5_9SACH</name>
<keyword evidence="3" id="KW-0863">Zinc-finger</keyword>
<dbReference type="InterPro" id="IPR017340">
    <property type="entry name" value="U1_snRNP-C"/>
</dbReference>
<dbReference type="PANTHER" id="PTHR31148">
    <property type="entry name" value="U1 SMALL NUCLEAR RIBONUCLEOPROTEIN C"/>
    <property type="match status" value="1"/>
</dbReference>
<evidence type="ECO:0000313" key="10">
    <source>
        <dbReference type="EMBL" id="SMN21248.1"/>
    </source>
</evidence>
<dbReference type="GO" id="GO:0008270">
    <property type="term" value="F:zinc ion binding"/>
    <property type="evidence" value="ECO:0007669"/>
    <property type="project" value="UniProtKB-KW"/>
</dbReference>
<evidence type="ECO:0000256" key="2">
    <source>
        <dbReference type="ARBA" id="ARBA00022723"/>
    </source>
</evidence>
<evidence type="ECO:0000256" key="5">
    <source>
        <dbReference type="ARBA" id="ARBA00022884"/>
    </source>
</evidence>
<keyword evidence="6" id="KW-0539">Nucleus</keyword>
<feature type="compositionally biased region" description="Basic and acidic residues" evidence="8">
    <location>
        <begin position="63"/>
        <end position="73"/>
    </location>
</feature>
<organism evidence="10 11">
    <name type="scientific">Maudiozyma saulgeensis</name>
    <dbReference type="NCBI Taxonomy" id="1789683"/>
    <lineage>
        <taxon>Eukaryota</taxon>
        <taxon>Fungi</taxon>
        <taxon>Dikarya</taxon>
        <taxon>Ascomycota</taxon>
        <taxon>Saccharomycotina</taxon>
        <taxon>Saccharomycetes</taxon>
        <taxon>Saccharomycetales</taxon>
        <taxon>Saccharomycetaceae</taxon>
        <taxon>Maudiozyma</taxon>
    </lineage>
</organism>
<keyword evidence="11" id="KW-1185">Reference proteome</keyword>
<dbReference type="SUPFAM" id="SSF57667">
    <property type="entry name" value="beta-beta-alpha zinc fingers"/>
    <property type="match status" value="1"/>
</dbReference>
<keyword evidence="7" id="KW-0687">Ribonucleoprotein</keyword>
<dbReference type="InterPro" id="IPR036236">
    <property type="entry name" value="Znf_C2H2_sf"/>
</dbReference>
<feature type="region of interest" description="Disordered" evidence="8">
    <location>
        <begin position="150"/>
        <end position="180"/>
    </location>
</feature>
<sequence>MARYYCEYCHSYLTHDTLSVRKSHLVGKNHLRIAADYYRNQAHQIERHKESITKSHKRKKQGNPKEKDDSRTKIHCSTTKEKRNQRKILAAHIKELKDSNNTFTKYLNTIYYGSPGYSKVWIDSNRFDVGELVKATGLPRRANVEQQTYKDNEPTLPRDHLYNRNETRPGADQTAASSSSSSTFALAPPMILSQWSNTLPKQTIYNDGGNIMQTTLQTGKRRLQEHSNSDFHRKRPRI</sequence>
<dbReference type="PROSITE" id="PS50171">
    <property type="entry name" value="ZF_MATRIN"/>
    <property type="match status" value="1"/>
</dbReference>
<evidence type="ECO:0000256" key="3">
    <source>
        <dbReference type="ARBA" id="ARBA00022771"/>
    </source>
</evidence>
<feature type="domain" description="Matrin-type" evidence="9">
    <location>
        <begin position="4"/>
        <end position="36"/>
    </location>
</feature>
<comment type="subcellular location">
    <subcellularLocation>
        <location evidence="1">Nucleus</location>
    </subcellularLocation>
</comment>
<keyword evidence="2" id="KW-0479">Metal-binding</keyword>
<feature type="compositionally biased region" description="Basic and acidic residues" evidence="8">
    <location>
        <begin position="150"/>
        <end position="169"/>
    </location>
</feature>
<evidence type="ECO:0000259" key="9">
    <source>
        <dbReference type="PROSITE" id="PS50171"/>
    </source>
</evidence>
<dbReference type="OrthoDB" id="76567at2759"/>
<feature type="region of interest" description="Disordered" evidence="8">
    <location>
        <begin position="47"/>
        <end position="73"/>
    </location>
</feature>
<dbReference type="EMBL" id="FXLY01000007">
    <property type="protein sequence ID" value="SMN21248.1"/>
    <property type="molecule type" value="Genomic_DNA"/>
</dbReference>
<feature type="compositionally biased region" description="Basic and acidic residues" evidence="8">
    <location>
        <begin position="222"/>
        <end position="231"/>
    </location>
</feature>
<dbReference type="STRING" id="1789683.A0A1X7R6D5"/>
<evidence type="ECO:0000256" key="6">
    <source>
        <dbReference type="ARBA" id="ARBA00023242"/>
    </source>
</evidence>
<dbReference type="Gene3D" id="3.30.160.60">
    <property type="entry name" value="Classic Zinc Finger"/>
    <property type="match status" value="1"/>
</dbReference>
<dbReference type="GO" id="GO:0000395">
    <property type="term" value="P:mRNA 5'-splice site recognition"/>
    <property type="evidence" value="ECO:0007669"/>
    <property type="project" value="InterPro"/>
</dbReference>
<evidence type="ECO:0000256" key="7">
    <source>
        <dbReference type="ARBA" id="ARBA00023274"/>
    </source>
</evidence>
<gene>
    <name evidence="10" type="ORF">KASA_0L02981G</name>
</gene>
<keyword evidence="4" id="KW-0862">Zinc</keyword>
<evidence type="ECO:0000256" key="8">
    <source>
        <dbReference type="SAM" id="MobiDB-lite"/>
    </source>
</evidence>
<accession>A0A1X7R6D5</accession>
<evidence type="ECO:0000313" key="11">
    <source>
        <dbReference type="Proteomes" id="UP000196158"/>
    </source>
</evidence>
<dbReference type="GO" id="GO:0005685">
    <property type="term" value="C:U1 snRNP"/>
    <property type="evidence" value="ECO:0007669"/>
    <property type="project" value="InterPro"/>
</dbReference>